<protein>
    <submittedName>
        <fullName evidence="1">Ribonuclease BN (tRNA processing enzyme)</fullName>
    </submittedName>
</protein>
<name>A0AAE4CQ50_9ACTN</name>
<evidence type="ECO:0000313" key="2">
    <source>
        <dbReference type="Proteomes" id="UP001180845"/>
    </source>
</evidence>
<organism evidence="1 2">
    <name type="scientific">Haloactinomyces albus</name>
    <dbReference type="NCBI Taxonomy" id="1352928"/>
    <lineage>
        <taxon>Bacteria</taxon>
        <taxon>Bacillati</taxon>
        <taxon>Actinomycetota</taxon>
        <taxon>Actinomycetes</taxon>
        <taxon>Actinopolysporales</taxon>
        <taxon>Actinopolysporaceae</taxon>
        <taxon>Haloactinomyces</taxon>
    </lineage>
</organism>
<dbReference type="InterPro" id="IPR036866">
    <property type="entry name" value="RibonucZ/Hydroxyglut_hydro"/>
</dbReference>
<reference evidence="1" key="1">
    <citation type="submission" date="2023-07" db="EMBL/GenBank/DDBJ databases">
        <title>Sequencing the genomes of 1000 actinobacteria strains.</title>
        <authorList>
            <person name="Klenk H.-P."/>
        </authorList>
    </citation>
    <scope>NUCLEOTIDE SEQUENCE</scope>
    <source>
        <strain evidence="1">DSM 45977</strain>
    </source>
</reference>
<comment type="caution">
    <text evidence="1">The sequence shown here is derived from an EMBL/GenBank/DDBJ whole genome shotgun (WGS) entry which is preliminary data.</text>
</comment>
<dbReference type="AlphaFoldDB" id="A0AAE4CQ50"/>
<dbReference type="SUPFAM" id="SSF56281">
    <property type="entry name" value="Metallo-hydrolase/oxidoreductase"/>
    <property type="match status" value="1"/>
</dbReference>
<dbReference type="Proteomes" id="UP001180845">
    <property type="component" value="Unassembled WGS sequence"/>
</dbReference>
<evidence type="ECO:0000313" key="1">
    <source>
        <dbReference type="EMBL" id="MDR7303807.1"/>
    </source>
</evidence>
<dbReference type="Gene3D" id="3.60.15.10">
    <property type="entry name" value="Ribonuclease Z/Hydroxyacylglutathione hydrolase-like"/>
    <property type="match status" value="1"/>
</dbReference>
<proteinExistence type="predicted"/>
<keyword evidence="2" id="KW-1185">Reference proteome</keyword>
<accession>A0AAE4CQ50</accession>
<gene>
    <name evidence="1" type="ORF">JOF55_003988</name>
</gene>
<sequence>MTAPPSANSGAVTFSGDTAYTDNIPWLAHGGDALLHEAFNLGGSNYPAAVRDHMLESHVEAQKVGPIAQRSQDRRLVLTHIGDLGHTPLDTALWAKWAKKRLRRRGDRR</sequence>
<dbReference type="EMBL" id="JAVDXW010000001">
    <property type="protein sequence ID" value="MDR7303807.1"/>
    <property type="molecule type" value="Genomic_DNA"/>
</dbReference>
<dbReference type="RefSeq" id="WP_310276476.1">
    <property type="nucleotide sequence ID" value="NZ_JAVDXW010000001.1"/>
</dbReference>